<dbReference type="SUPFAM" id="SSF47565">
    <property type="entry name" value="Insect pheromone/odorant-binding proteins"/>
    <property type="match status" value="1"/>
</dbReference>
<dbReference type="Pfam" id="PF01395">
    <property type="entry name" value="PBP_GOBP"/>
    <property type="match status" value="1"/>
</dbReference>
<dbReference type="InterPro" id="IPR036728">
    <property type="entry name" value="PBP_GOBP_sf"/>
</dbReference>
<accession>A0AAD9VSI4</accession>
<protein>
    <submittedName>
        <fullName evidence="2">Uncharacterized protein</fullName>
    </submittedName>
</protein>
<dbReference type="InterPro" id="IPR006170">
    <property type="entry name" value="PBP/GOBP"/>
</dbReference>
<evidence type="ECO:0000256" key="1">
    <source>
        <dbReference type="SAM" id="SignalP"/>
    </source>
</evidence>
<dbReference type="Gene3D" id="1.10.238.20">
    <property type="entry name" value="Pheromone/general odorant binding protein domain"/>
    <property type="match status" value="1"/>
</dbReference>
<evidence type="ECO:0000313" key="3">
    <source>
        <dbReference type="Proteomes" id="UP001258017"/>
    </source>
</evidence>
<evidence type="ECO:0000313" key="2">
    <source>
        <dbReference type="EMBL" id="KAK2584465.1"/>
    </source>
</evidence>
<dbReference type="EMBL" id="JAIFRP010000026">
    <property type="protein sequence ID" value="KAK2584465.1"/>
    <property type="molecule type" value="Genomic_DNA"/>
</dbReference>
<proteinExistence type="predicted"/>
<feature type="chain" id="PRO_5041972216" evidence="1">
    <location>
        <begin position="24"/>
        <end position="154"/>
    </location>
</feature>
<feature type="signal peptide" evidence="1">
    <location>
        <begin position="1"/>
        <end position="23"/>
    </location>
</feature>
<keyword evidence="1" id="KW-0732">Signal</keyword>
<name>A0AAD9VSI4_9HYME</name>
<dbReference type="GO" id="GO:0005549">
    <property type="term" value="F:odorant binding"/>
    <property type="evidence" value="ECO:0007669"/>
    <property type="project" value="InterPro"/>
</dbReference>
<comment type="caution">
    <text evidence="2">The sequence shown here is derived from an EMBL/GenBank/DDBJ whole genome shotgun (WGS) entry which is preliminary data.</text>
</comment>
<organism evidence="2 3">
    <name type="scientific">Odynerus spinipes</name>
    <dbReference type="NCBI Taxonomy" id="1348599"/>
    <lineage>
        <taxon>Eukaryota</taxon>
        <taxon>Metazoa</taxon>
        <taxon>Ecdysozoa</taxon>
        <taxon>Arthropoda</taxon>
        <taxon>Hexapoda</taxon>
        <taxon>Insecta</taxon>
        <taxon>Pterygota</taxon>
        <taxon>Neoptera</taxon>
        <taxon>Endopterygota</taxon>
        <taxon>Hymenoptera</taxon>
        <taxon>Apocrita</taxon>
        <taxon>Aculeata</taxon>
        <taxon>Vespoidea</taxon>
        <taxon>Vespidae</taxon>
        <taxon>Eumeninae</taxon>
        <taxon>Odynerus</taxon>
    </lineage>
</organism>
<gene>
    <name evidence="2" type="ORF">KPH14_006840</name>
</gene>
<keyword evidence="3" id="KW-1185">Reference proteome</keyword>
<dbReference type="Proteomes" id="UP001258017">
    <property type="component" value="Unassembled WGS sequence"/>
</dbReference>
<sequence length="154" mass="17337">MKGFYLILCACFAVFITIESKEAVKKYTETLSNEHADRNVCRNASGITTEFIENLNKTEEELEAPEMEETRHKVGCYISCLMQEKEIMSGSEIQVQKIIDMLKSLMDSNEKASQETVNIITGVVQDCGKQVENMTNACEIGWKFGKCTGKILAF</sequence>
<reference evidence="2" key="1">
    <citation type="submission" date="2021-08" db="EMBL/GenBank/DDBJ databases">
        <authorList>
            <person name="Misof B."/>
            <person name="Oliver O."/>
            <person name="Podsiadlowski L."/>
            <person name="Donath A."/>
            <person name="Peters R."/>
            <person name="Mayer C."/>
            <person name="Rust J."/>
            <person name="Gunkel S."/>
            <person name="Lesny P."/>
            <person name="Martin S."/>
            <person name="Oeyen J.P."/>
            <person name="Petersen M."/>
            <person name="Panagiotis P."/>
            <person name="Wilbrandt J."/>
            <person name="Tanja T."/>
        </authorList>
    </citation>
    <scope>NUCLEOTIDE SEQUENCE</scope>
    <source>
        <strain evidence="2">GBR_01_08_01A</strain>
        <tissue evidence="2">Thorax + abdomen</tissue>
    </source>
</reference>
<dbReference type="AlphaFoldDB" id="A0AAD9VSI4"/>
<dbReference type="CDD" id="cd23992">
    <property type="entry name" value="PBP_GOBP"/>
    <property type="match status" value="1"/>
</dbReference>
<reference evidence="2" key="2">
    <citation type="journal article" date="2023" name="Commun. Biol.">
        <title>Intrasexual cuticular hydrocarbon dimorphism in a wasp sheds light on hydrocarbon biosynthesis genes in Hymenoptera.</title>
        <authorList>
            <person name="Moris V.C."/>
            <person name="Podsiadlowski L."/>
            <person name="Martin S."/>
            <person name="Oeyen J.P."/>
            <person name="Donath A."/>
            <person name="Petersen M."/>
            <person name="Wilbrandt J."/>
            <person name="Misof B."/>
            <person name="Liedtke D."/>
            <person name="Thamm M."/>
            <person name="Scheiner R."/>
            <person name="Schmitt T."/>
            <person name="Niehuis O."/>
        </authorList>
    </citation>
    <scope>NUCLEOTIDE SEQUENCE</scope>
    <source>
        <strain evidence="2">GBR_01_08_01A</strain>
    </source>
</reference>